<dbReference type="GO" id="GO:0042420">
    <property type="term" value="P:dopamine catabolic process"/>
    <property type="evidence" value="ECO:0007669"/>
    <property type="project" value="TreeGrafter"/>
</dbReference>
<feature type="domain" description="DOMON" evidence="1">
    <location>
        <begin position="69"/>
        <end position="156"/>
    </location>
</feature>
<evidence type="ECO:0000313" key="2">
    <source>
        <dbReference type="EnsemblMetazoa" id="GAUT030364-PA"/>
    </source>
</evidence>
<evidence type="ECO:0000313" key="3">
    <source>
        <dbReference type="Proteomes" id="UP000078200"/>
    </source>
</evidence>
<name>A0A1A9V9R7_GLOAU</name>
<dbReference type="GO" id="GO:0042421">
    <property type="term" value="P:norepinephrine biosynthetic process"/>
    <property type="evidence" value="ECO:0007669"/>
    <property type="project" value="TreeGrafter"/>
</dbReference>
<dbReference type="PROSITE" id="PS50836">
    <property type="entry name" value="DOMON"/>
    <property type="match status" value="1"/>
</dbReference>
<dbReference type="PANTHER" id="PTHR10157">
    <property type="entry name" value="DOPAMINE BETA HYDROXYLASE RELATED"/>
    <property type="match status" value="1"/>
</dbReference>
<reference evidence="2" key="1">
    <citation type="submission" date="2020-05" db="UniProtKB">
        <authorList>
            <consortium name="EnsemblMetazoa"/>
        </authorList>
    </citation>
    <scope>IDENTIFICATION</scope>
    <source>
        <strain evidence="2">TTRI</strain>
    </source>
</reference>
<dbReference type="InterPro" id="IPR000945">
    <property type="entry name" value="DBH-like"/>
</dbReference>
<accession>A0A1A9V9R7</accession>
<dbReference type="GO" id="GO:0030667">
    <property type="term" value="C:secretory granule membrane"/>
    <property type="evidence" value="ECO:0007669"/>
    <property type="project" value="TreeGrafter"/>
</dbReference>
<dbReference type="InterPro" id="IPR045266">
    <property type="entry name" value="DOH_DOMON"/>
</dbReference>
<dbReference type="GO" id="GO:0004500">
    <property type="term" value="F:dopamine beta-monooxygenase activity"/>
    <property type="evidence" value="ECO:0007669"/>
    <property type="project" value="InterPro"/>
</dbReference>
<dbReference type="PANTHER" id="PTHR10157:SF23">
    <property type="entry name" value="MOXD1 HOMOLOG 1"/>
    <property type="match status" value="1"/>
</dbReference>
<dbReference type="GO" id="GO:0005507">
    <property type="term" value="F:copper ion binding"/>
    <property type="evidence" value="ECO:0007669"/>
    <property type="project" value="TreeGrafter"/>
</dbReference>
<dbReference type="VEuPathDB" id="VectorBase:GAUT030364"/>
<dbReference type="Pfam" id="PF03351">
    <property type="entry name" value="DOMON"/>
    <property type="match status" value="1"/>
</dbReference>
<dbReference type="STRING" id="7395.A0A1A9V9R7"/>
<evidence type="ECO:0000259" key="1">
    <source>
        <dbReference type="PROSITE" id="PS50836"/>
    </source>
</evidence>
<keyword evidence="3" id="KW-1185">Reference proteome</keyword>
<dbReference type="Proteomes" id="UP000078200">
    <property type="component" value="Unassembled WGS sequence"/>
</dbReference>
<proteinExistence type="predicted"/>
<protein>
    <submittedName>
        <fullName evidence="2">DOMON domain-containing protein</fullName>
    </submittedName>
</protein>
<sequence>MGWPRDANAEHHAIEQRRHARHANNNHFKNNSHLMNSTSFVCNNTGDDIAKDGVHHTDWHRVEMMDSNGLYWLEWWLKSKEIHFRVTVNTQGFIGLGFSRKTGRMSGADMVILWVDDRTGKPNALLSSNFESLPVKYFQHQLKLTQRFLAFTFQNK</sequence>
<dbReference type="InterPro" id="IPR005018">
    <property type="entry name" value="DOMON_domain"/>
</dbReference>
<dbReference type="CDD" id="cd09631">
    <property type="entry name" value="DOMON_DOH"/>
    <property type="match status" value="1"/>
</dbReference>
<dbReference type="GO" id="GO:0006589">
    <property type="term" value="P:octopamine biosynthetic process"/>
    <property type="evidence" value="ECO:0007669"/>
    <property type="project" value="TreeGrafter"/>
</dbReference>
<organism evidence="2 3">
    <name type="scientific">Glossina austeni</name>
    <name type="common">Savannah tsetse fly</name>
    <dbReference type="NCBI Taxonomy" id="7395"/>
    <lineage>
        <taxon>Eukaryota</taxon>
        <taxon>Metazoa</taxon>
        <taxon>Ecdysozoa</taxon>
        <taxon>Arthropoda</taxon>
        <taxon>Hexapoda</taxon>
        <taxon>Insecta</taxon>
        <taxon>Pterygota</taxon>
        <taxon>Neoptera</taxon>
        <taxon>Endopterygota</taxon>
        <taxon>Diptera</taxon>
        <taxon>Brachycera</taxon>
        <taxon>Muscomorpha</taxon>
        <taxon>Hippoboscoidea</taxon>
        <taxon>Glossinidae</taxon>
        <taxon>Glossina</taxon>
    </lineage>
</organism>
<dbReference type="EnsemblMetazoa" id="GAUT030364-RA">
    <property type="protein sequence ID" value="GAUT030364-PA"/>
    <property type="gene ID" value="GAUT030364"/>
</dbReference>
<dbReference type="GO" id="GO:0005615">
    <property type="term" value="C:extracellular space"/>
    <property type="evidence" value="ECO:0007669"/>
    <property type="project" value="TreeGrafter"/>
</dbReference>
<dbReference type="AlphaFoldDB" id="A0A1A9V9R7"/>